<keyword evidence="4 11" id="KW-0808">Transferase</keyword>
<comment type="similarity">
    <text evidence="11 12">Belongs to the class I-like SAM-binding methyltransferase superfamily. rRNA adenine N(6)-methyltransferase family.</text>
</comment>
<evidence type="ECO:0000256" key="11">
    <source>
        <dbReference type="PROSITE-ProRule" id="PRU01026"/>
    </source>
</evidence>
<evidence type="ECO:0000256" key="12">
    <source>
        <dbReference type="RuleBase" id="RU362106"/>
    </source>
</evidence>
<feature type="binding site" evidence="11">
    <location>
        <position position="4"/>
    </location>
    <ligand>
        <name>S-adenosyl-L-methionine</name>
        <dbReference type="ChEBI" id="CHEBI:59789"/>
    </ligand>
</feature>
<evidence type="ECO:0000313" key="15">
    <source>
        <dbReference type="EnsemblMetazoa" id="ADIR010375-PA"/>
    </source>
</evidence>
<feature type="region of interest" description="Disordered" evidence="13">
    <location>
        <begin position="357"/>
        <end position="383"/>
    </location>
</feature>
<sequence length="518" mass="60121">RFYVANRATAQRIADIVTQDLSPDRLLVEVNPGPGLLTEQILQRNVHNFRLYEADASFEAKLRAMNLPKDALRIADFNGLWRLSYLDGFDSGRRVLNLLADIAHRRWQDEINFRLFSVIGSVKFLRYLLNSITYQSEFYSLGRYEMILVMSPLLYSHIASTKDAGYKLYRGSTIVFQLYYDHELLGKVPRRHFLPWCNAGGTKKIRTLHQKLIEDGAEDWYLVRIVPRQNLYEHLLPDNLGLFASFVTQHYVSRRNRIIPSLEHWIPHCGARLILNTNYTCKSTKNSSAGVSQLLKSLPLSSNDYMDNMNIYTEFGELTPPQVLTLFNEFISWPEFHQSPFVQAVESQKLKQRLLRNLDDDDGSEESIELPDETKKQSTIESKQNARNRTPIYIPRRCAENEILYPGDHENDWVCDCKPTFIYHPDTHQCYQMWTRGYCETNTVLYLDPNEKSPKCIPNPCGDGLVQFRNMCVVLNQEHEQCLVLNIRHVVAIDEDTHQLDCVNISDVKLKHTTTKPQ</sequence>
<keyword evidence="6 11" id="KW-0694">RNA-binding</keyword>
<accession>A0A182NRT5</accession>
<feature type="domain" description="DUF4789" evidence="14">
    <location>
        <begin position="397"/>
        <end position="488"/>
    </location>
</feature>
<keyword evidence="3 11" id="KW-0489">Methyltransferase</keyword>
<comment type="caution">
    <text evidence="11">Lacks conserved residue(s) required for the propagation of feature annotation.</text>
</comment>
<dbReference type="EnsemblMetazoa" id="ADIR010375-RA">
    <property type="protein sequence ID" value="ADIR010375-PA"/>
    <property type="gene ID" value="ADIR010375"/>
</dbReference>
<dbReference type="InterPro" id="IPR031993">
    <property type="entry name" value="DUF4789"/>
</dbReference>
<dbReference type="GO" id="GO:0003723">
    <property type="term" value="F:RNA binding"/>
    <property type="evidence" value="ECO:0007669"/>
    <property type="project" value="UniProtKB-UniRule"/>
</dbReference>
<dbReference type="Pfam" id="PF00398">
    <property type="entry name" value="RrnaAD"/>
    <property type="match status" value="1"/>
</dbReference>
<dbReference type="PANTHER" id="PTHR11727">
    <property type="entry name" value="DIMETHYLADENOSINE TRANSFERASE"/>
    <property type="match status" value="1"/>
</dbReference>
<evidence type="ECO:0000256" key="2">
    <source>
        <dbReference type="ARBA" id="ARBA00022552"/>
    </source>
</evidence>
<evidence type="ECO:0000256" key="7">
    <source>
        <dbReference type="ARBA" id="ARBA00022946"/>
    </source>
</evidence>
<dbReference type="SUPFAM" id="SSF53335">
    <property type="entry name" value="S-adenosyl-L-methionine-dependent methyltransferases"/>
    <property type="match status" value="1"/>
</dbReference>
<keyword evidence="5 11" id="KW-0949">S-adenosyl-L-methionine</keyword>
<keyword evidence="9" id="KW-0496">Mitochondrion</keyword>
<dbReference type="GO" id="GO:0000179">
    <property type="term" value="F:rRNA (adenine-N6,N6-)-dimethyltransferase activity"/>
    <property type="evidence" value="ECO:0007669"/>
    <property type="project" value="UniProtKB-UniRule"/>
</dbReference>
<keyword evidence="2 12" id="KW-0698">rRNA processing</keyword>
<organism evidence="15 16">
    <name type="scientific">Anopheles dirus</name>
    <dbReference type="NCBI Taxonomy" id="7168"/>
    <lineage>
        <taxon>Eukaryota</taxon>
        <taxon>Metazoa</taxon>
        <taxon>Ecdysozoa</taxon>
        <taxon>Arthropoda</taxon>
        <taxon>Hexapoda</taxon>
        <taxon>Insecta</taxon>
        <taxon>Pterygota</taxon>
        <taxon>Neoptera</taxon>
        <taxon>Endopterygota</taxon>
        <taxon>Diptera</taxon>
        <taxon>Nematocera</taxon>
        <taxon>Culicoidea</taxon>
        <taxon>Culicidae</taxon>
        <taxon>Anophelinae</taxon>
        <taxon>Anopheles</taxon>
    </lineage>
</organism>
<feature type="binding site" evidence="11">
    <location>
        <position position="53"/>
    </location>
    <ligand>
        <name>S-adenosyl-L-methionine</name>
        <dbReference type="ChEBI" id="CHEBI:59789"/>
    </ligand>
</feature>
<evidence type="ECO:0000256" key="9">
    <source>
        <dbReference type="ARBA" id="ARBA00023128"/>
    </source>
</evidence>
<evidence type="ECO:0000256" key="13">
    <source>
        <dbReference type="SAM" id="MobiDB-lite"/>
    </source>
</evidence>
<keyword evidence="8" id="KW-0805">Transcription regulation</keyword>
<dbReference type="Proteomes" id="UP000075884">
    <property type="component" value="Unassembled WGS sequence"/>
</dbReference>
<evidence type="ECO:0000256" key="10">
    <source>
        <dbReference type="ARBA" id="ARBA00023163"/>
    </source>
</evidence>
<reference evidence="15" key="2">
    <citation type="submission" date="2020-05" db="UniProtKB">
        <authorList>
            <consortium name="EnsemblMetazoa"/>
        </authorList>
    </citation>
    <scope>IDENTIFICATION</scope>
    <source>
        <strain evidence="15">WRAIR2</strain>
    </source>
</reference>
<evidence type="ECO:0000259" key="14">
    <source>
        <dbReference type="Pfam" id="PF16033"/>
    </source>
</evidence>
<dbReference type="AlphaFoldDB" id="A0A182NRT5"/>
<dbReference type="GO" id="GO:0005759">
    <property type="term" value="C:mitochondrial matrix"/>
    <property type="evidence" value="ECO:0007669"/>
    <property type="project" value="TreeGrafter"/>
</dbReference>
<keyword evidence="10" id="KW-0804">Transcription</keyword>
<comment type="subcellular location">
    <subcellularLocation>
        <location evidence="1">Mitochondrion</location>
    </subcellularLocation>
</comment>
<keyword evidence="16" id="KW-1185">Reference proteome</keyword>
<dbReference type="GO" id="GO:0006391">
    <property type="term" value="P:transcription initiation at mitochondrial promoter"/>
    <property type="evidence" value="ECO:0007669"/>
    <property type="project" value="TreeGrafter"/>
</dbReference>
<feature type="compositionally biased region" description="Acidic residues" evidence="13">
    <location>
        <begin position="359"/>
        <end position="371"/>
    </location>
</feature>
<keyword evidence="7" id="KW-0809">Transit peptide</keyword>
<evidence type="ECO:0000256" key="8">
    <source>
        <dbReference type="ARBA" id="ARBA00023015"/>
    </source>
</evidence>
<dbReference type="InterPro" id="IPR001737">
    <property type="entry name" value="KsgA/Erm"/>
</dbReference>
<dbReference type="STRING" id="7168.A0A182NRT5"/>
<dbReference type="Gene3D" id="3.40.50.150">
    <property type="entry name" value="Vaccinia Virus protein VP39"/>
    <property type="match status" value="1"/>
</dbReference>
<dbReference type="InterPro" id="IPR029063">
    <property type="entry name" value="SAM-dependent_MTases_sf"/>
</dbReference>
<evidence type="ECO:0000313" key="16">
    <source>
        <dbReference type="Proteomes" id="UP000075884"/>
    </source>
</evidence>
<proteinExistence type="inferred from homology"/>
<evidence type="ECO:0000256" key="1">
    <source>
        <dbReference type="ARBA" id="ARBA00004173"/>
    </source>
</evidence>
<dbReference type="VEuPathDB" id="VectorBase:ADIR010375"/>
<evidence type="ECO:0000256" key="4">
    <source>
        <dbReference type="ARBA" id="ARBA00022679"/>
    </source>
</evidence>
<dbReference type="PROSITE" id="PS51689">
    <property type="entry name" value="SAM_RNA_A_N6_MT"/>
    <property type="match status" value="1"/>
</dbReference>
<dbReference type="Pfam" id="PF16033">
    <property type="entry name" value="DUF4789"/>
    <property type="match status" value="1"/>
</dbReference>
<dbReference type="EC" id="2.1.1.-" evidence="12"/>
<dbReference type="GO" id="GO:0034246">
    <property type="term" value="F:mitochondrial transcription factor activity"/>
    <property type="evidence" value="ECO:0007669"/>
    <property type="project" value="TreeGrafter"/>
</dbReference>
<feature type="binding site" evidence="11">
    <location>
        <position position="76"/>
    </location>
    <ligand>
        <name>S-adenosyl-L-methionine</name>
        <dbReference type="ChEBI" id="CHEBI:59789"/>
    </ligand>
</feature>
<evidence type="ECO:0000256" key="3">
    <source>
        <dbReference type="ARBA" id="ARBA00022603"/>
    </source>
</evidence>
<evidence type="ECO:0000256" key="5">
    <source>
        <dbReference type="ARBA" id="ARBA00022691"/>
    </source>
</evidence>
<name>A0A182NRT5_9DIPT</name>
<dbReference type="PANTHER" id="PTHR11727:SF13">
    <property type="entry name" value="DIMETHYLADENOSINE TRANSFERASE 2, MITOCHONDRIAL"/>
    <property type="match status" value="1"/>
</dbReference>
<reference evidence="16" key="1">
    <citation type="submission" date="2013-03" db="EMBL/GenBank/DDBJ databases">
        <title>The Genome Sequence of Anopheles dirus WRAIR2.</title>
        <authorList>
            <consortium name="The Broad Institute Genomics Platform"/>
            <person name="Neafsey D.E."/>
            <person name="Walton C."/>
            <person name="Walker B."/>
            <person name="Young S.K."/>
            <person name="Zeng Q."/>
            <person name="Gargeya S."/>
            <person name="Fitzgerald M."/>
            <person name="Haas B."/>
            <person name="Abouelleil A."/>
            <person name="Allen A.W."/>
            <person name="Alvarado L."/>
            <person name="Arachchi H.M."/>
            <person name="Berlin A.M."/>
            <person name="Chapman S.B."/>
            <person name="Gainer-Dewar J."/>
            <person name="Goldberg J."/>
            <person name="Griggs A."/>
            <person name="Gujja S."/>
            <person name="Hansen M."/>
            <person name="Howarth C."/>
            <person name="Imamovic A."/>
            <person name="Ireland A."/>
            <person name="Larimer J."/>
            <person name="McCowan C."/>
            <person name="Murphy C."/>
            <person name="Pearson M."/>
            <person name="Poon T.W."/>
            <person name="Priest M."/>
            <person name="Roberts A."/>
            <person name="Saif S."/>
            <person name="Shea T."/>
            <person name="Sisk P."/>
            <person name="Sykes S."/>
            <person name="Wortman J."/>
            <person name="Nusbaum C."/>
            <person name="Birren B."/>
        </authorList>
    </citation>
    <scope>NUCLEOTIDE SEQUENCE [LARGE SCALE GENOMIC DNA]</scope>
    <source>
        <strain evidence="16">WRAIR2</strain>
    </source>
</reference>
<evidence type="ECO:0000256" key="6">
    <source>
        <dbReference type="ARBA" id="ARBA00022884"/>
    </source>
</evidence>
<protein>
    <recommendedName>
        <fullName evidence="12">rRNA adenine N(6)-methyltransferase</fullName>
        <ecNumber evidence="12">2.1.1.-</ecNumber>
    </recommendedName>
</protein>